<reference evidence="1 2" key="1">
    <citation type="submission" date="2019-03" db="EMBL/GenBank/DDBJ databases">
        <title>Genomic Encyclopedia of Archaeal and Bacterial Type Strains, Phase II (KMG-II): from individual species to whole genera.</title>
        <authorList>
            <person name="Goeker M."/>
        </authorList>
    </citation>
    <scope>NUCLEOTIDE SEQUENCE [LARGE SCALE GENOMIC DNA]</scope>
    <source>
        <strain evidence="1 2">DSM 28213</strain>
    </source>
</reference>
<dbReference type="RefSeq" id="WP_133713053.1">
    <property type="nucleotide sequence ID" value="NZ_SOAG01000020.1"/>
</dbReference>
<organism evidence="1 2">
    <name type="scientific">Myroides indicus</name>
    <dbReference type="NCBI Taxonomy" id="1323422"/>
    <lineage>
        <taxon>Bacteria</taxon>
        <taxon>Pseudomonadati</taxon>
        <taxon>Bacteroidota</taxon>
        <taxon>Flavobacteriia</taxon>
        <taxon>Flavobacteriales</taxon>
        <taxon>Flavobacteriaceae</taxon>
        <taxon>Myroides</taxon>
    </lineage>
</organism>
<dbReference type="InterPro" id="IPR025348">
    <property type="entry name" value="DUF4252"/>
</dbReference>
<dbReference type="Proteomes" id="UP000295215">
    <property type="component" value="Unassembled WGS sequence"/>
</dbReference>
<dbReference type="EMBL" id="SOAG01000020">
    <property type="protein sequence ID" value="TDS56542.1"/>
    <property type="molecule type" value="Genomic_DNA"/>
</dbReference>
<dbReference type="OrthoDB" id="1451277at2"/>
<proteinExistence type="predicted"/>
<sequence length="160" mass="18169">MKTKITYIIALFLVNIGMLHAQEKLFNKLADNDNVSVVYISKALLNMIPEFESAGGTDIGQLSDKLEQIEIYTCEGDTKTINVMRSEMESLTKSKTYESLMTIKEKKQSVNFLGYKQNDKFKDLIMYVNEDQSCTIIRIKGSFTSSDIKKVVKPSTDKTK</sequence>
<gene>
    <name evidence="1" type="ORF">C8P70_12039</name>
</gene>
<evidence type="ECO:0000313" key="2">
    <source>
        <dbReference type="Proteomes" id="UP000295215"/>
    </source>
</evidence>
<protein>
    <submittedName>
        <fullName evidence="1">Uncharacterized protein DUF4252</fullName>
    </submittedName>
</protein>
<name>A0A4R7EXK6_9FLAO</name>
<comment type="caution">
    <text evidence="1">The sequence shown here is derived from an EMBL/GenBank/DDBJ whole genome shotgun (WGS) entry which is preliminary data.</text>
</comment>
<evidence type="ECO:0000313" key="1">
    <source>
        <dbReference type="EMBL" id="TDS56542.1"/>
    </source>
</evidence>
<accession>A0A4R7EXK6</accession>
<keyword evidence="2" id="KW-1185">Reference proteome</keyword>
<dbReference type="AlphaFoldDB" id="A0A4R7EXK6"/>
<dbReference type="Pfam" id="PF14060">
    <property type="entry name" value="DUF4252"/>
    <property type="match status" value="1"/>
</dbReference>